<protein>
    <recommendedName>
        <fullName evidence="3">Ribosomal protein L1</fullName>
    </recommendedName>
</protein>
<dbReference type="SUPFAM" id="SSF56808">
    <property type="entry name" value="Ribosomal protein L1"/>
    <property type="match status" value="1"/>
</dbReference>
<dbReference type="Pfam" id="PF00687">
    <property type="entry name" value="Ribosomal_L1"/>
    <property type="match status" value="1"/>
</dbReference>
<dbReference type="EMBL" id="BDQF01000012">
    <property type="protein sequence ID" value="GAW81574.1"/>
    <property type="molecule type" value="Genomic_DNA"/>
</dbReference>
<evidence type="ECO:0008006" key="3">
    <source>
        <dbReference type="Google" id="ProtNLM"/>
    </source>
</evidence>
<proteinExistence type="predicted"/>
<sequence>MKTKIKKKEILEKKKKENKKFLRYVKANQKYEKYQKAVLNSKSQKINHNNKKVQQTIKIKNKENVPNHVKRYDNIIEPSTFSKAYDFIFDKVVNDHVKNIFYDTHMLYCNFDLSTSYSNGKSYNIPINLIHSYYLDVIILVNEESEKWRNMVIENKIKRVMMYDKFEGIYYKEDLLNEQLRKYDLYIFDAAIRTKKYAHIISKIKKNNKTFTTLQLDEESFVDNIDNVIKRTYIDLNKGSTHSVPIGYLSLGKDKLFDNIKETTKIMLQFYEQKNISVVSINLRYVNMTIPVYIHVLKDGTTASYC</sequence>
<dbReference type="RefSeq" id="XP_028544163.1">
    <property type="nucleotide sequence ID" value="XM_028688362.1"/>
</dbReference>
<gene>
    <name evidence="1" type="ORF">PGO_110230</name>
</gene>
<evidence type="ECO:0000313" key="1">
    <source>
        <dbReference type="EMBL" id="GAW81574.1"/>
    </source>
</evidence>
<dbReference type="GeneID" id="39748302"/>
<comment type="caution">
    <text evidence="1">The sequence shown here is derived from an EMBL/GenBank/DDBJ whole genome shotgun (WGS) entry which is preliminary data.</text>
</comment>
<keyword evidence="2" id="KW-1185">Reference proteome</keyword>
<dbReference type="AlphaFoldDB" id="A0A1Y1JNE9"/>
<dbReference type="InterPro" id="IPR028364">
    <property type="entry name" value="Ribosomal_uL1/biogenesis"/>
</dbReference>
<dbReference type="OrthoDB" id="10251727at2759"/>
<reference evidence="2" key="1">
    <citation type="submission" date="2017-04" db="EMBL/GenBank/DDBJ databases">
        <title>Plasmodium gonderi genome.</title>
        <authorList>
            <person name="Arisue N."/>
            <person name="Honma H."/>
            <person name="Kawai S."/>
            <person name="Tougan T."/>
            <person name="Tanabe K."/>
            <person name="Horii T."/>
        </authorList>
    </citation>
    <scope>NUCLEOTIDE SEQUENCE [LARGE SCALE GENOMIC DNA]</scope>
    <source>
        <strain evidence="2">ATCC 30045</strain>
    </source>
</reference>
<evidence type="ECO:0000313" key="2">
    <source>
        <dbReference type="Proteomes" id="UP000195521"/>
    </source>
</evidence>
<accession>A0A1Y1JNE9</accession>
<organism evidence="1 2">
    <name type="scientific">Plasmodium gonderi</name>
    <dbReference type="NCBI Taxonomy" id="77519"/>
    <lineage>
        <taxon>Eukaryota</taxon>
        <taxon>Sar</taxon>
        <taxon>Alveolata</taxon>
        <taxon>Apicomplexa</taxon>
        <taxon>Aconoidasida</taxon>
        <taxon>Haemosporida</taxon>
        <taxon>Plasmodiidae</taxon>
        <taxon>Plasmodium</taxon>
        <taxon>Plasmodium (Plasmodium)</taxon>
    </lineage>
</organism>
<dbReference type="OMA" id="LYCNFDL"/>
<dbReference type="Proteomes" id="UP000195521">
    <property type="component" value="Unassembled WGS sequence"/>
</dbReference>
<dbReference type="InterPro" id="IPR023674">
    <property type="entry name" value="Ribosomal_uL1-like"/>
</dbReference>
<name>A0A1Y1JNE9_PLAGO</name>